<reference evidence="1 2" key="1">
    <citation type="submission" date="2014-09" db="EMBL/GenBank/DDBJ databases">
        <authorList>
            <person name="Ellenberger Sabrina"/>
        </authorList>
    </citation>
    <scope>NUCLEOTIDE SEQUENCE [LARGE SCALE GENOMIC DNA]</scope>
    <source>
        <strain evidence="1 2">CBS 412.66</strain>
    </source>
</reference>
<evidence type="ECO:0000313" key="1">
    <source>
        <dbReference type="EMBL" id="CEP13629.1"/>
    </source>
</evidence>
<proteinExistence type="predicted"/>
<name>A0A0B7N853_9FUNG</name>
<dbReference type="AlphaFoldDB" id="A0A0B7N853"/>
<accession>A0A0B7N853</accession>
<evidence type="ECO:0008006" key="3">
    <source>
        <dbReference type="Google" id="ProtNLM"/>
    </source>
</evidence>
<dbReference type="EMBL" id="LN730358">
    <property type="protein sequence ID" value="CEP13629.1"/>
    <property type="molecule type" value="Genomic_DNA"/>
</dbReference>
<dbReference type="STRING" id="35722.A0A0B7N853"/>
<dbReference type="OrthoDB" id="2409026at2759"/>
<keyword evidence="2" id="KW-1185">Reference proteome</keyword>
<protein>
    <recommendedName>
        <fullName evidence="3">PiggyBac transposable element-derived protein domain-containing protein</fullName>
    </recommendedName>
</protein>
<evidence type="ECO:0000313" key="2">
    <source>
        <dbReference type="Proteomes" id="UP000054107"/>
    </source>
</evidence>
<sequence length="126" mass="14355">MIRALKDVGLFSIMQVKKKRYWPRGMPMEDIIRSLGEEVGDVKVVKSRIDSVFIASLRDKNPRCVIANAESTAAGSTVSRWIDGQTHTFTRPLVFEEYEVNKGAVDTANTRRDNLPSFHYVMKSYD</sequence>
<organism evidence="1 2">
    <name type="scientific">Parasitella parasitica</name>
    <dbReference type="NCBI Taxonomy" id="35722"/>
    <lineage>
        <taxon>Eukaryota</taxon>
        <taxon>Fungi</taxon>
        <taxon>Fungi incertae sedis</taxon>
        <taxon>Mucoromycota</taxon>
        <taxon>Mucoromycotina</taxon>
        <taxon>Mucoromycetes</taxon>
        <taxon>Mucorales</taxon>
        <taxon>Mucorineae</taxon>
        <taxon>Mucoraceae</taxon>
        <taxon>Parasitella</taxon>
    </lineage>
</organism>
<gene>
    <name evidence="1" type="primary">PARPA_07744.1 scaffold 30360</name>
</gene>
<dbReference type="Proteomes" id="UP000054107">
    <property type="component" value="Unassembled WGS sequence"/>
</dbReference>